<feature type="compositionally biased region" description="Polar residues" evidence="1">
    <location>
        <begin position="1"/>
        <end position="23"/>
    </location>
</feature>
<keyword evidence="3" id="KW-1185">Reference proteome</keyword>
<dbReference type="eggNOG" id="COG3415">
    <property type="taxonomic scope" value="Bacteria"/>
</dbReference>
<dbReference type="AlphaFoldDB" id="A0A095SHH0"/>
<proteinExistence type="predicted"/>
<protein>
    <submittedName>
        <fullName evidence="2">Uncharacterized protein</fullName>
    </submittedName>
</protein>
<dbReference type="EMBL" id="ARXV01000014">
    <property type="protein sequence ID" value="KGD63794.1"/>
    <property type="molecule type" value="Genomic_DNA"/>
</dbReference>
<dbReference type="PATRIC" id="fig|1177154.3.peg.3042"/>
<accession>A0A095SHH0</accession>
<feature type="region of interest" description="Disordered" evidence="1">
    <location>
        <begin position="71"/>
        <end position="164"/>
    </location>
</feature>
<feature type="compositionally biased region" description="Basic residues" evidence="1">
    <location>
        <begin position="113"/>
        <end position="124"/>
    </location>
</feature>
<dbReference type="Proteomes" id="UP000029444">
    <property type="component" value="Unassembled WGS sequence"/>
</dbReference>
<comment type="caution">
    <text evidence="2">The sequence shown here is derived from an EMBL/GenBank/DDBJ whole genome shotgun (WGS) entry which is preliminary data.</text>
</comment>
<dbReference type="OrthoDB" id="6080802at2"/>
<feature type="compositionally biased region" description="Basic and acidic residues" evidence="1">
    <location>
        <begin position="141"/>
        <end position="152"/>
    </location>
</feature>
<evidence type="ECO:0000313" key="2">
    <source>
        <dbReference type="EMBL" id="KGD63794.1"/>
    </source>
</evidence>
<reference evidence="2 3" key="1">
    <citation type="submission" date="2012-09" db="EMBL/GenBank/DDBJ databases">
        <title>Genome Sequence of alkane-degrading Bacterium Alcanivorax sp. 19-m-6.</title>
        <authorList>
            <person name="Lai Q."/>
            <person name="Shao Z."/>
        </authorList>
    </citation>
    <scope>NUCLEOTIDE SEQUENCE [LARGE SCALE GENOMIC DNA]</scope>
    <source>
        <strain evidence="2 3">19-m-6</strain>
    </source>
</reference>
<sequence length="164" mass="17753">MASTSLLTPQQRKACQTQSNQPAPNGLRAKALLALDKGSTQQQAADESGLSLGQVRYCLRRFRSVALALFDTPTTAGNKPAVKTVSPSLDEGVKQATTKDSKSSKDIKAEKKGKGKGGKLKPIKPKSEKNNKKTKKKNKKSDKSAEKKDKKSSAKKSKKKNKKK</sequence>
<feature type="compositionally biased region" description="Basic residues" evidence="1">
    <location>
        <begin position="153"/>
        <end position="164"/>
    </location>
</feature>
<feature type="compositionally biased region" description="Basic and acidic residues" evidence="1">
    <location>
        <begin position="91"/>
        <end position="112"/>
    </location>
</feature>
<feature type="region of interest" description="Disordered" evidence="1">
    <location>
        <begin position="1"/>
        <end position="25"/>
    </location>
</feature>
<dbReference type="RefSeq" id="WP_035234145.1">
    <property type="nucleotide sequence ID" value="NZ_ARXV01000014.1"/>
</dbReference>
<evidence type="ECO:0000256" key="1">
    <source>
        <dbReference type="SAM" id="MobiDB-lite"/>
    </source>
</evidence>
<dbReference type="STRING" id="1177154.Y5S_03001"/>
<evidence type="ECO:0000313" key="3">
    <source>
        <dbReference type="Proteomes" id="UP000029444"/>
    </source>
</evidence>
<organism evidence="2 3">
    <name type="scientific">Alcanivorax nanhaiticus</name>
    <dbReference type="NCBI Taxonomy" id="1177154"/>
    <lineage>
        <taxon>Bacteria</taxon>
        <taxon>Pseudomonadati</taxon>
        <taxon>Pseudomonadota</taxon>
        <taxon>Gammaproteobacteria</taxon>
        <taxon>Oceanospirillales</taxon>
        <taxon>Alcanivoracaceae</taxon>
        <taxon>Alcanivorax</taxon>
    </lineage>
</organism>
<name>A0A095SHH0_9GAMM</name>
<gene>
    <name evidence="2" type="ORF">Y5S_03001</name>
</gene>